<evidence type="ECO:0000313" key="3">
    <source>
        <dbReference type="EMBL" id="KAK4212014.1"/>
    </source>
</evidence>
<dbReference type="GO" id="GO:0030151">
    <property type="term" value="F:molybdenum ion binding"/>
    <property type="evidence" value="ECO:0007669"/>
    <property type="project" value="InterPro"/>
</dbReference>
<dbReference type="Proteomes" id="UP001301769">
    <property type="component" value="Unassembled WGS sequence"/>
</dbReference>
<dbReference type="GO" id="GO:0030170">
    <property type="term" value="F:pyridoxal phosphate binding"/>
    <property type="evidence" value="ECO:0007669"/>
    <property type="project" value="InterPro"/>
</dbReference>
<dbReference type="GO" id="GO:0003824">
    <property type="term" value="F:catalytic activity"/>
    <property type="evidence" value="ECO:0007669"/>
    <property type="project" value="InterPro"/>
</dbReference>
<proteinExistence type="predicted"/>
<sequence>MTLRITSLTVYPIKSLRGISLNNAELTPQGIKHDRVFMLYAVKPNNKWEKMQLSHYPQCALFDQRIATIPNEGSTAGNDRNGKKSMIIVEYNPPKGSRPDEDSANKTGSKLSTVPSKLEVPLEPDISTLECVDVELHGSPASAYRMGGAYDEWFASCIGIPVVLVYIGDGKRPVLGETLDATKLKSKASSPKEEAEKPGTATRGWISSLTSYISSATTSKPKDEPAPWLTFTDVAPLLIASESSLNDVSSRLSQPASTPSPASLEVGMYKFRPNLVVAGQDVPPPAWDEDYWGELEITTREKQTEARKVTLLLTGNCVRCTSLNVDYETGRPAEGELGSVLKKLMKDRRVDKGSKWSPVFGRYASVDFDSGSEFEGEDAVKSVWVSVGDEVQVTRRIEERSVWDWPGL</sequence>
<dbReference type="PANTHER" id="PTHR14237">
    <property type="entry name" value="MOLYBDOPTERIN COFACTOR SULFURASE MOSC"/>
    <property type="match status" value="1"/>
</dbReference>
<reference evidence="3" key="2">
    <citation type="submission" date="2023-05" db="EMBL/GenBank/DDBJ databases">
        <authorList>
            <consortium name="Lawrence Berkeley National Laboratory"/>
            <person name="Steindorff A."/>
            <person name="Hensen N."/>
            <person name="Bonometti L."/>
            <person name="Westerberg I."/>
            <person name="Brannstrom I.O."/>
            <person name="Guillou S."/>
            <person name="Cros-Aarteil S."/>
            <person name="Calhoun S."/>
            <person name="Haridas S."/>
            <person name="Kuo A."/>
            <person name="Mondo S."/>
            <person name="Pangilinan J."/>
            <person name="Riley R."/>
            <person name="Labutti K."/>
            <person name="Andreopoulos B."/>
            <person name="Lipzen A."/>
            <person name="Chen C."/>
            <person name="Yanf M."/>
            <person name="Daum C."/>
            <person name="Ng V."/>
            <person name="Clum A."/>
            <person name="Ohm R."/>
            <person name="Martin F."/>
            <person name="Silar P."/>
            <person name="Natvig D."/>
            <person name="Lalanne C."/>
            <person name="Gautier V."/>
            <person name="Ament-Velasquez S.L."/>
            <person name="Kruys A."/>
            <person name="Hutchinson M.I."/>
            <person name="Powell A.J."/>
            <person name="Barry K."/>
            <person name="Miller A.N."/>
            <person name="Grigoriev I.V."/>
            <person name="Debuchy R."/>
            <person name="Gladieux P."/>
            <person name="Thoren M.H."/>
            <person name="Johannesson H."/>
        </authorList>
    </citation>
    <scope>NUCLEOTIDE SEQUENCE</scope>
    <source>
        <strain evidence="3">PSN293</strain>
    </source>
</reference>
<protein>
    <submittedName>
        <fullName evidence="3">Molybdenum cofactor sulfurase</fullName>
    </submittedName>
</protein>
<dbReference type="InterPro" id="IPR011037">
    <property type="entry name" value="Pyrv_Knase-like_insert_dom_sf"/>
</dbReference>
<keyword evidence="4" id="KW-1185">Reference proteome</keyword>
<dbReference type="EMBL" id="MU858136">
    <property type="protein sequence ID" value="KAK4212014.1"/>
    <property type="molecule type" value="Genomic_DNA"/>
</dbReference>
<feature type="region of interest" description="Disordered" evidence="1">
    <location>
        <begin position="91"/>
        <end position="113"/>
    </location>
</feature>
<evidence type="ECO:0000313" key="4">
    <source>
        <dbReference type="Proteomes" id="UP001301769"/>
    </source>
</evidence>
<evidence type="ECO:0000256" key="1">
    <source>
        <dbReference type="SAM" id="MobiDB-lite"/>
    </source>
</evidence>
<feature type="domain" description="MOSC" evidence="2">
    <location>
        <begin position="207"/>
        <end position="394"/>
    </location>
</feature>
<organism evidence="3 4">
    <name type="scientific">Rhypophila decipiens</name>
    <dbReference type="NCBI Taxonomy" id="261697"/>
    <lineage>
        <taxon>Eukaryota</taxon>
        <taxon>Fungi</taxon>
        <taxon>Dikarya</taxon>
        <taxon>Ascomycota</taxon>
        <taxon>Pezizomycotina</taxon>
        <taxon>Sordariomycetes</taxon>
        <taxon>Sordariomycetidae</taxon>
        <taxon>Sordariales</taxon>
        <taxon>Naviculisporaceae</taxon>
        <taxon>Rhypophila</taxon>
    </lineage>
</organism>
<accession>A0AAN6Y3K0</accession>
<dbReference type="AlphaFoldDB" id="A0AAN6Y3K0"/>
<dbReference type="Pfam" id="PF03473">
    <property type="entry name" value="MOSC"/>
    <property type="match status" value="1"/>
</dbReference>
<dbReference type="PANTHER" id="PTHR14237:SF34">
    <property type="entry name" value="MOSC DOMAIN PROTEIN (AFU_ORTHOLOGUE AFUA_2G07820)"/>
    <property type="match status" value="1"/>
</dbReference>
<evidence type="ECO:0000259" key="2">
    <source>
        <dbReference type="PROSITE" id="PS51340"/>
    </source>
</evidence>
<dbReference type="InterPro" id="IPR005303">
    <property type="entry name" value="MOCOS_middle"/>
</dbReference>
<comment type="caution">
    <text evidence="3">The sequence shown here is derived from an EMBL/GenBank/DDBJ whole genome shotgun (WGS) entry which is preliminary data.</text>
</comment>
<dbReference type="InterPro" id="IPR005302">
    <property type="entry name" value="MoCF_Sase_C"/>
</dbReference>
<dbReference type="Pfam" id="PF03476">
    <property type="entry name" value="MOSC_N"/>
    <property type="match status" value="1"/>
</dbReference>
<reference evidence="3" key="1">
    <citation type="journal article" date="2023" name="Mol. Phylogenet. Evol.">
        <title>Genome-scale phylogeny and comparative genomics of the fungal order Sordariales.</title>
        <authorList>
            <person name="Hensen N."/>
            <person name="Bonometti L."/>
            <person name="Westerberg I."/>
            <person name="Brannstrom I.O."/>
            <person name="Guillou S."/>
            <person name="Cros-Aarteil S."/>
            <person name="Calhoun S."/>
            <person name="Haridas S."/>
            <person name="Kuo A."/>
            <person name="Mondo S."/>
            <person name="Pangilinan J."/>
            <person name="Riley R."/>
            <person name="LaButti K."/>
            <person name="Andreopoulos B."/>
            <person name="Lipzen A."/>
            <person name="Chen C."/>
            <person name="Yan M."/>
            <person name="Daum C."/>
            <person name="Ng V."/>
            <person name="Clum A."/>
            <person name="Steindorff A."/>
            <person name="Ohm R.A."/>
            <person name="Martin F."/>
            <person name="Silar P."/>
            <person name="Natvig D.O."/>
            <person name="Lalanne C."/>
            <person name="Gautier V."/>
            <person name="Ament-Velasquez S.L."/>
            <person name="Kruys A."/>
            <person name="Hutchinson M.I."/>
            <person name="Powell A.J."/>
            <person name="Barry K."/>
            <person name="Miller A.N."/>
            <person name="Grigoriev I.V."/>
            <person name="Debuchy R."/>
            <person name="Gladieux P."/>
            <person name="Hiltunen Thoren M."/>
            <person name="Johannesson H."/>
        </authorList>
    </citation>
    <scope>NUCLEOTIDE SEQUENCE</scope>
    <source>
        <strain evidence="3">PSN293</strain>
    </source>
</reference>
<name>A0AAN6Y3K0_9PEZI</name>
<dbReference type="SUPFAM" id="SSF50800">
    <property type="entry name" value="PK beta-barrel domain-like"/>
    <property type="match status" value="1"/>
</dbReference>
<gene>
    <name evidence="3" type="ORF">QBC37DRAFT_203271</name>
</gene>
<dbReference type="PROSITE" id="PS51340">
    <property type="entry name" value="MOSC"/>
    <property type="match status" value="1"/>
</dbReference>